<accession>A0ABU2B3T5</accession>
<feature type="region of interest" description="Disordered" evidence="1">
    <location>
        <begin position="1"/>
        <end position="77"/>
    </location>
</feature>
<dbReference type="RefSeq" id="WP_310174646.1">
    <property type="nucleotide sequence ID" value="NZ_BAABHE010000002.1"/>
</dbReference>
<reference evidence="2 3" key="1">
    <citation type="submission" date="2023-07" db="EMBL/GenBank/DDBJ databases">
        <title>Sequencing the genomes of 1000 actinobacteria strains.</title>
        <authorList>
            <person name="Klenk H.-P."/>
        </authorList>
    </citation>
    <scope>NUCLEOTIDE SEQUENCE [LARGE SCALE GENOMIC DNA]</scope>
    <source>
        <strain evidence="2 3">DSM 22966</strain>
    </source>
</reference>
<evidence type="ECO:0000313" key="3">
    <source>
        <dbReference type="Proteomes" id="UP001183794"/>
    </source>
</evidence>
<feature type="compositionally biased region" description="Basic and acidic residues" evidence="1">
    <location>
        <begin position="58"/>
        <end position="77"/>
    </location>
</feature>
<protein>
    <submittedName>
        <fullName evidence="2">Uncharacterized protein</fullName>
    </submittedName>
</protein>
<feature type="compositionally biased region" description="Basic and acidic residues" evidence="1">
    <location>
        <begin position="1"/>
        <end position="15"/>
    </location>
</feature>
<gene>
    <name evidence="2" type="ORF">J2S62_002183</name>
</gene>
<keyword evidence="3" id="KW-1185">Reference proteome</keyword>
<comment type="caution">
    <text evidence="2">The sequence shown here is derived from an EMBL/GenBank/DDBJ whole genome shotgun (WGS) entry which is preliminary data.</text>
</comment>
<name>A0ABU2B3T5_9MICC</name>
<evidence type="ECO:0000313" key="2">
    <source>
        <dbReference type="EMBL" id="MDR7347926.1"/>
    </source>
</evidence>
<dbReference type="EMBL" id="JAVDYJ010000001">
    <property type="protein sequence ID" value="MDR7347926.1"/>
    <property type="molecule type" value="Genomic_DNA"/>
</dbReference>
<dbReference type="Proteomes" id="UP001183794">
    <property type="component" value="Unassembled WGS sequence"/>
</dbReference>
<sequence length="77" mass="8472">MMKKDPEGKSVKDDSAQPQASTPDEPMTEQEIALTETSSQVPETGQKPVPTGEDEAAEEKRIAQERELDKKLGTEDE</sequence>
<organism evidence="2 3">
    <name type="scientific">Enteractinococcus fodinae</name>
    <dbReference type="NCBI Taxonomy" id="684663"/>
    <lineage>
        <taxon>Bacteria</taxon>
        <taxon>Bacillati</taxon>
        <taxon>Actinomycetota</taxon>
        <taxon>Actinomycetes</taxon>
        <taxon>Micrococcales</taxon>
        <taxon>Micrococcaceae</taxon>
    </lineage>
</organism>
<proteinExistence type="predicted"/>
<evidence type="ECO:0000256" key="1">
    <source>
        <dbReference type="SAM" id="MobiDB-lite"/>
    </source>
</evidence>